<organism evidence="1 2">
    <name type="scientific">Mucilaginibacter defluvii</name>
    <dbReference type="NCBI Taxonomy" id="1196019"/>
    <lineage>
        <taxon>Bacteria</taxon>
        <taxon>Pseudomonadati</taxon>
        <taxon>Bacteroidota</taxon>
        <taxon>Sphingobacteriia</taxon>
        <taxon>Sphingobacteriales</taxon>
        <taxon>Sphingobacteriaceae</taxon>
        <taxon>Mucilaginibacter</taxon>
    </lineage>
</organism>
<dbReference type="RefSeq" id="WP_345330030.1">
    <property type="nucleotide sequence ID" value="NZ_BAABJI010000001.1"/>
</dbReference>
<comment type="caution">
    <text evidence="1">The sequence shown here is derived from an EMBL/GenBank/DDBJ whole genome shotgun (WGS) entry which is preliminary data.</text>
</comment>
<gene>
    <name evidence="1" type="ORF">GCM10023313_11860</name>
</gene>
<name>A0ABP9FP24_9SPHI</name>
<proteinExistence type="predicted"/>
<dbReference type="Proteomes" id="UP001501436">
    <property type="component" value="Unassembled WGS sequence"/>
</dbReference>
<reference evidence="2" key="1">
    <citation type="journal article" date="2019" name="Int. J. Syst. Evol. Microbiol.">
        <title>The Global Catalogue of Microorganisms (GCM) 10K type strain sequencing project: providing services to taxonomists for standard genome sequencing and annotation.</title>
        <authorList>
            <consortium name="The Broad Institute Genomics Platform"/>
            <consortium name="The Broad Institute Genome Sequencing Center for Infectious Disease"/>
            <person name="Wu L."/>
            <person name="Ma J."/>
        </authorList>
    </citation>
    <scope>NUCLEOTIDE SEQUENCE [LARGE SCALE GENOMIC DNA]</scope>
    <source>
        <strain evidence="2">JCM 18283</strain>
    </source>
</reference>
<dbReference type="EMBL" id="BAABJI010000001">
    <property type="protein sequence ID" value="GAA4910335.1"/>
    <property type="molecule type" value="Genomic_DNA"/>
</dbReference>
<evidence type="ECO:0000313" key="1">
    <source>
        <dbReference type="EMBL" id="GAA4910335.1"/>
    </source>
</evidence>
<accession>A0ABP9FP24</accession>
<evidence type="ECO:0000313" key="2">
    <source>
        <dbReference type="Proteomes" id="UP001501436"/>
    </source>
</evidence>
<keyword evidence="2" id="KW-1185">Reference proteome</keyword>
<protein>
    <submittedName>
        <fullName evidence="1">Uncharacterized protein</fullName>
    </submittedName>
</protein>
<sequence>MNNLFQRSYRQDLYRFLHTRLTPSPDDLTRCELCLQVYLTIVRELAVGLETWVLLPYSPYLAEVLGPVTMIAYRYQVTFNDTDGLGLDDGFLSTDRPAEQRTSANRMLFPLKDVLTLRSLPEDDLGDLTTEVSVFLLQKERSAGLREAMRTGKTPDLPALLDGPELFVHITCAKSSAYFDAMLIYGRTDIGETLNAAVRKHELETYL</sequence>